<keyword evidence="2" id="KW-1185">Reference proteome</keyword>
<dbReference type="EMBL" id="BKCP01002224">
    <property type="protein sequence ID" value="GER27962.1"/>
    <property type="molecule type" value="Genomic_DNA"/>
</dbReference>
<evidence type="ECO:0000313" key="1">
    <source>
        <dbReference type="EMBL" id="GER27962.1"/>
    </source>
</evidence>
<dbReference type="GO" id="GO:0016829">
    <property type="term" value="F:lyase activity"/>
    <property type="evidence" value="ECO:0007669"/>
    <property type="project" value="UniProtKB-KW"/>
</dbReference>
<dbReference type="Proteomes" id="UP000325081">
    <property type="component" value="Unassembled WGS sequence"/>
</dbReference>
<gene>
    <name evidence="1" type="ORF">STAS_03715</name>
</gene>
<organism evidence="1 2">
    <name type="scientific">Striga asiatica</name>
    <name type="common">Asiatic witchweed</name>
    <name type="synonym">Buchnera asiatica</name>
    <dbReference type="NCBI Taxonomy" id="4170"/>
    <lineage>
        <taxon>Eukaryota</taxon>
        <taxon>Viridiplantae</taxon>
        <taxon>Streptophyta</taxon>
        <taxon>Embryophyta</taxon>
        <taxon>Tracheophyta</taxon>
        <taxon>Spermatophyta</taxon>
        <taxon>Magnoliopsida</taxon>
        <taxon>eudicotyledons</taxon>
        <taxon>Gunneridae</taxon>
        <taxon>Pentapetalae</taxon>
        <taxon>asterids</taxon>
        <taxon>lamiids</taxon>
        <taxon>Lamiales</taxon>
        <taxon>Orobanchaceae</taxon>
        <taxon>Buchnereae</taxon>
        <taxon>Striga</taxon>
    </lineage>
</organism>
<evidence type="ECO:0000313" key="2">
    <source>
        <dbReference type="Proteomes" id="UP000325081"/>
    </source>
</evidence>
<keyword evidence="1" id="KW-0456">Lyase</keyword>
<protein>
    <submittedName>
        <fullName evidence="1">Pectin lyase-like superfamily protein</fullName>
    </submittedName>
</protein>
<dbReference type="AlphaFoldDB" id="A0A5A7P5D1"/>
<proteinExistence type="predicted"/>
<name>A0A5A7P5D1_STRAF</name>
<accession>A0A5A7P5D1</accession>
<reference evidence="2" key="1">
    <citation type="journal article" date="2019" name="Curr. Biol.">
        <title>Genome Sequence of Striga asiatica Provides Insight into the Evolution of Plant Parasitism.</title>
        <authorList>
            <person name="Yoshida S."/>
            <person name="Kim S."/>
            <person name="Wafula E.K."/>
            <person name="Tanskanen J."/>
            <person name="Kim Y.M."/>
            <person name="Honaas L."/>
            <person name="Yang Z."/>
            <person name="Spallek T."/>
            <person name="Conn C.E."/>
            <person name="Ichihashi Y."/>
            <person name="Cheong K."/>
            <person name="Cui S."/>
            <person name="Der J.P."/>
            <person name="Gundlach H."/>
            <person name="Jiao Y."/>
            <person name="Hori C."/>
            <person name="Ishida J.K."/>
            <person name="Kasahara H."/>
            <person name="Kiba T."/>
            <person name="Kim M.S."/>
            <person name="Koo N."/>
            <person name="Laohavisit A."/>
            <person name="Lee Y.H."/>
            <person name="Lumba S."/>
            <person name="McCourt P."/>
            <person name="Mortimer J.C."/>
            <person name="Mutuku J.M."/>
            <person name="Nomura T."/>
            <person name="Sasaki-Sekimoto Y."/>
            <person name="Seto Y."/>
            <person name="Wang Y."/>
            <person name="Wakatake T."/>
            <person name="Sakakibara H."/>
            <person name="Demura T."/>
            <person name="Yamaguchi S."/>
            <person name="Yoneyama K."/>
            <person name="Manabe R.I."/>
            <person name="Nelson D.C."/>
            <person name="Schulman A.H."/>
            <person name="Timko M.P."/>
            <person name="dePamphilis C.W."/>
            <person name="Choi D."/>
            <person name="Shirasu K."/>
        </authorList>
    </citation>
    <scope>NUCLEOTIDE SEQUENCE [LARGE SCALE GENOMIC DNA]</scope>
    <source>
        <strain evidence="2">cv. UVA1</strain>
    </source>
</reference>
<sequence length="159" mass="15177">MLFRGIHGEGFEGGRVIERLVAPQVVAVFLGVGVELAAPLSGGDGLSLGDDVWDVFRGDDVAVAAVAGEGQVTLGVVTGVVGEGDGLAIGDDLAGGPPDLGAGELVEEDGVGGTGEGGLEAAGLGGRGGVEVALNGLEGGAAGEAGALVLGESDFDVGV</sequence>
<comment type="caution">
    <text evidence="1">The sequence shown here is derived from an EMBL/GenBank/DDBJ whole genome shotgun (WGS) entry which is preliminary data.</text>
</comment>